<reference evidence="2" key="1">
    <citation type="submission" date="2025-08" db="UniProtKB">
        <authorList>
            <consortium name="RefSeq"/>
        </authorList>
    </citation>
    <scope>IDENTIFICATION</scope>
    <source>
        <tissue evidence="2">Whole sample</tissue>
    </source>
</reference>
<name>A0A8B8BY07_CRAVI</name>
<organism evidence="1 2">
    <name type="scientific">Crassostrea virginica</name>
    <name type="common">Eastern oyster</name>
    <dbReference type="NCBI Taxonomy" id="6565"/>
    <lineage>
        <taxon>Eukaryota</taxon>
        <taxon>Metazoa</taxon>
        <taxon>Spiralia</taxon>
        <taxon>Lophotrochozoa</taxon>
        <taxon>Mollusca</taxon>
        <taxon>Bivalvia</taxon>
        <taxon>Autobranchia</taxon>
        <taxon>Pteriomorphia</taxon>
        <taxon>Ostreida</taxon>
        <taxon>Ostreoidea</taxon>
        <taxon>Ostreidae</taxon>
        <taxon>Crassostrea</taxon>
    </lineage>
</organism>
<dbReference type="OrthoDB" id="264520at2759"/>
<dbReference type="KEGG" id="cvn:111114275"/>
<dbReference type="SUPFAM" id="SSF101898">
    <property type="entry name" value="NHL repeat"/>
    <property type="match status" value="1"/>
</dbReference>
<gene>
    <name evidence="2" type="primary">LOC111114275</name>
</gene>
<dbReference type="GeneID" id="111114275"/>
<dbReference type="Gene3D" id="2.120.10.30">
    <property type="entry name" value="TolB, C-terminal domain"/>
    <property type="match status" value="1"/>
</dbReference>
<dbReference type="InterPro" id="IPR011042">
    <property type="entry name" value="6-blade_b-propeller_TolB-like"/>
</dbReference>
<dbReference type="Proteomes" id="UP000694844">
    <property type="component" value="Chromosome 9"/>
</dbReference>
<evidence type="ECO:0000313" key="1">
    <source>
        <dbReference type="Proteomes" id="UP000694844"/>
    </source>
</evidence>
<sequence>MDPRHSAQDVVRCALCKDAVAPMYSVIITTQKTGQHKHYQKLTAELNKQGDALHREINSLIQRKQSEIDDMNVQHLAAIEKQEDVINKTLHEIKQVIVQLKSLLPQKINREQFLKQFGSLSSLSIETVEQGYTVPSPGAESSPQTRPLLDVPRLIADIPTSGYDYLYNVTSQSDEKIWTRGNNEIMKLYNMMGEVIESVQSKSGNMPADIAVTQGGGLVENRNLDICVADYDTGAVVVVSAAGKLRFRYTGPPSIPRKSFRPFGITTDSCGNILTFDRIKHRIHITDREGHFLLFIHNCGLLAPWGLCVDSKDYLFVTEKDTGIVKTILYYKLTRK</sequence>
<protein>
    <submittedName>
        <fullName evidence="2">Uncharacterized protein LOC111114275</fullName>
    </submittedName>
</protein>
<proteinExistence type="predicted"/>
<dbReference type="RefSeq" id="XP_022308268.1">
    <property type="nucleotide sequence ID" value="XM_022452560.1"/>
</dbReference>
<evidence type="ECO:0000313" key="2">
    <source>
        <dbReference type="RefSeq" id="XP_022308268.1"/>
    </source>
</evidence>
<keyword evidence="1" id="KW-1185">Reference proteome</keyword>
<accession>A0A8B8BY07</accession>
<dbReference type="AlphaFoldDB" id="A0A8B8BY07"/>